<evidence type="ECO:0008006" key="3">
    <source>
        <dbReference type="Google" id="ProtNLM"/>
    </source>
</evidence>
<protein>
    <recommendedName>
        <fullName evidence="3">Protein ImuA</fullName>
    </recommendedName>
</protein>
<reference evidence="1 2" key="2">
    <citation type="submission" date="2020-03" db="EMBL/GenBank/DDBJ databases">
        <title>Kangsaoukella pontilimi gen. nov., sp. nov., a new member of the family Rhodobacteraceae isolated from a tidal mudflat.</title>
        <authorList>
            <person name="Kim I.S."/>
        </authorList>
    </citation>
    <scope>NUCLEOTIDE SEQUENCE [LARGE SCALE GENOMIC DNA]</scope>
    <source>
        <strain evidence="1 2">GH1-50</strain>
    </source>
</reference>
<reference evidence="1 2" key="1">
    <citation type="submission" date="2019-12" db="EMBL/GenBank/DDBJ databases">
        <authorList>
            <person name="Lee S.D."/>
        </authorList>
    </citation>
    <scope>NUCLEOTIDE SEQUENCE [LARGE SCALE GENOMIC DNA]</scope>
    <source>
        <strain evidence="1 2">GH1-50</strain>
    </source>
</reference>
<accession>A0A7C9IQG3</accession>
<dbReference type="SUPFAM" id="SSF52540">
    <property type="entry name" value="P-loop containing nucleoside triphosphate hydrolases"/>
    <property type="match status" value="1"/>
</dbReference>
<comment type="caution">
    <text evidence="1">The sequence shown here is derived from an EMBL/GenBank/DDBJ whole genome shotgun (WGS) entry which is preliminary data.</text>
</comment>
<dbReference type="InterPro" id="IPR027417">
    <property type="entry name" value="P-loop_NTPase"/>
</dbReference>
<dbReference type="RefSeq" id="WP_160762273.1">
    <property type="nucleotide sequence ID" value="NZ_WUPT01000001.1"/>
</dbReference>
<gene>
    <name evidence="1" type="ORF">GQ651_00560</name>
</gene>
<name>A0A7C9IQG3_9RHOB</name>
<evidence type="ECO:0000313" key="2">
    <source>
        <dbReference type="Proteomes" id="UP000480350"/>
    </source>
</evidence>
<keyword evidence="2" id="KW-1185">Reference proteome</keyword>
<dbReference type="AlphaFoldDB" id="A0A7C9IQG3"/>
<proteinExistence type="predicted"/>
<dbReference type="Proteomes" id="UP000480350">
    <property type="component" value="Unassembled WGS sequence"/>
</dbReference>
<dbReference type="Gene3D" id="3.40.50.300">
    <property type="entry name" value="P-loop containing nucleotide triphosphate hydrolases"/>
    <property type="match status" value="1"/>
</dbReference>
<organism evidence="1 2">
    <name type="scientific">Kangsaoukella pontilimi</name>
    <dbReference type="NCBI Taxonomy" id="2691042"/>
    <lineage>
        <taxon>Bacteria</taxon>
        <taxon>Pseudomonadati</taxon>
        <taxon>Pseudomonadota</taxon>
        <taxon>Alphaproteobacteria</taxon>
        <taxon>Rhodobacterales</taxon>
        <taxon>Paracoccaceae</taxon>
        <taxon>Kangsaoukella</taxon>
    </lineage>
</organism>
<dbReference type="EMBL" id="WUPT01000001">
    <property type="protein sequence ID" value="MXQ06326.1"/>
    <property type="molecule type" value="Genomic_DNA"/>
</dbReference>
<sequence length="207" mass="22309">MPASTAAHLLSRQSHRPDRARVAFLDDLGLDRARAHELCGSARRTLAVQIAGRLTGPVLWIRPAWEPGRLNPDGMLALADPSRFLFVTPKRAEDVLWSAEEALRAGAVPLVVADLPGPPGLTAIRRLHLAAETGAERGTAPLGLVLTPGKGGAPGVESRWSFVARHGGDGREAWQLERRRARTEPEKSWLVRRGDRGLTLDAAPVTG</sequence>
<evidence type="ECO:0000313" key="1">
    <source>
        <dbReference type="EMBL" id="MXQ06326.1"/>
    </source>
</evidence>